<dbReference type="InterPro" id="IPR036047">
    <property type="entry name" value="F-box-like_dom_sf"/>
</dbReference>
<proteinExistence type="predicted"/>
<dbReference type="Gene3D" id="1.20.1280.50">
    <property type="match status" value="1"/>
</dbReference>
<sequence>MGLSCVKPQRKSSCINNGEIKVRRFGILRESNISTNNVEVVTRPWSDLPADLLSLIADRLGIIELLSFRGVCKAWHVASSVASAKTEAASNSEPWFLCYGENSQCHLYNTSQRGYKMSIPELDGATCIASNQGWLLIFKQGSMFFYCPFSRAKIDIPRFPHLVLSEHASAFSSPPTSCECIVAVMHRDLEYGLELYLLYRGADTWTRRKLSSIQYKLSAFGFATYNNETFYFFDKIDAAIAFSVKDKRCLKYNIVKKDNSIPRKILPCVRVKSLFVKFNMKKKLGLQDDISVSTCGTILQCDDIDKIIFNENFEAAGESGNRCVKGVWIQPRFFQVSSNQSWSL</sequence>
<dbReference type="Proteomes" id="UP000327013">
    <property type="component" value="Chromosome 2"/>
</dbReference>
<dbReference type="InterPro" id="IPR005174">
    <property type="entry name" value="KIB1-4_b-propeller"/>
</dbReference>
<gene>
    <name evidence="3" type="ORF">FH972_006040</name>
</gene>
<keyword evidence="4" id="KW-1185">Reference proteome</keyword>
<reference evidence="3 4" key="1">
    <citation type="submission" date="2019-06" db="EMBL/GenBank/DDBJ databases">
        <title>A chromosomal-level reference genome of Carpinus fangiana (Coryloideae, Betulaceae).</title>
        <authorList>
            <person name="Yang X."/>
            <person name="Wang Z."/>
            <person name="Zhang L."/>
            <person name="Hao G."/>
            <person name="Liu J."/>
            <person name="Yang Y."/>
        </authorList>
    </citation>
    <scope>NUCLEOTIDE SEQUENCE [LARGE SCALE GENOMIC DNA]</scope>
    <source>
        <strain evidence="3">Cfa_2016G</strain>
        <tissue evidence="3">Leaf</tissue>
    </source>
</reference>
<dbReference type="EMBL" id="CM017322">
    <property type="protein sequence ID" value="KAE8009612.1"/>
    <property type="molecule type" value="Genomic_DNA"/>
</dbReference>
<dbReference type="InterPro" id="IPR001810">
    <property type="entry name" value="F-box_dom"/>
</dbReference>
<feature type="domain" description="KIB1-4 beta-propeller" evidence="2">
    <location>
        <begin position="112"/>
        <end position="267"/>
    </location>
</feature>
<dbReference type="PANTHER" id="PTHR45463">
    <property type="entry name" value="OS09G0392200 PROTEIN"/>
    <property type="match status" value="1"/>
</dbReference>
<dbReference type="Pfam" id="PF03478">
    <property type="entry name" value="Beta-prop_KIB1-4"/>
    <property type="match status" value="1"/>
</dbReference>
<evidence type="ECO:0000313" key="4">
    <source>
        <dbReference type="Proteomes" id="UP000327013"/>
    </source>
</evidence>
<accession>A0A5N6QUL4</accession>
<organism evidence="3 4">
    <name type="scientific">Carpinus fangiana</name>
    <dbReference type="NCBI Taxonomy" id="176857"/>
    <lineage>
        <taxon>Eukaryota</taxon>
        <taxon>Viridiplantae</taxon>
        <taxon>Streptophyta</taxon>
        <taxon>Embryophyta</taxon>
        <taxon>Tracheophyta</taxon>
        <taxon>Spermatophyta</taxon>
        <taxon>Magnoliopsida</taxon>
        <taxon>eudicotyledons</taxon>
        <taxon>Gunneridae</taxon>
        <taxon>Pentapetalae</taxon>
        <taxon>rosids</taxon>
        <taxon>fabids</taxon>
        <taxon>Fagales</taxon>
        <taxon>Betulaceae</taxon>
        <taxon>Carpinus</taxon>
    </lineage>
</organism>
<dbReference type="SUPFAM" id="SSF81383">
    <property type="entry name" value="F-box domain"/>
    <property type="match status" value="1"/>
</dbReference>
<evidence type="ECO:0000259" key="2">
    <source>
        <dbReference type="Pfam" id="PF03478"/>
    </source>
</evidence>
<dbReference type="PANTHER" id="PTHR45463:SF8">
    <property type="entry name" value="OS09G0392200 PROTEIN"/>
    <property type="match status" value="1"/>
</dbReference>
<dbReference type="AlphaFoldDB" id="A0A5N6QUL4"/>
<evidence type="ECO:0000259" key="1">
    <source>
        <dbReference type="Pfam" id="PF00646"/>
    </source>
</evidence>
<feature type="domain" description="F-box" evidence="1">
    <location>
        <begin position="45"/>
        <end position="76"/>
    </location>
</feature>
<dbReference type="Pfam" id="PF00646">
    <property type="entry name" value="F-box"/>
    <property type="match status" value="1"/>
</dbReference>
<dbReference type="OrthoDB" id="784120at2759"/>
<name>A0A5N6QUL4_9ROSI</name>
<protein>
    <submittedName>
        <fullName evidence="3">Uncharacterized protein</fullName>
    </submittedName>
</protein>
<evidence type="ECO:0000313" key="3">
    <source>
        <dbReference type="EMBL" id="KAE8009612.1"/>
    </source>
</evidence>